<dbReference type="Gene3D" id="2.40.10.10">
    <property type="entry name" value="Trypsin-like serine proteases"/>
    <property type="match status" value="2"/>
</dbReference>
<name>A0ABV9KJC1_9RHOB</name>
<keyword evidence="2" id="KW-0812">Transmembrane</keyword>
<keyword evidence="2" id="KW-0472">Membrane</keyword>
<sequence>MADHFLSKIKVTNADFVEAGGSTALERHAELRALLADRAGPEAAALFAEPLISRGNDAAAPTISWYTDRAGPAKPLAELPAGERERVERWLADHLRPVRALAEDPATAPLAQAALTVMGEADVLVVGDRPVIVNWGLMPGGKGANATARPAHYAATLGRFLPLTGAPAPEPAAKPRVTPVAAPVAAPQKEVVHRITPLAWVPLVLLLLLAAGTLAWLLTPGSRLFATGAPPFVTDAAMLKAAEAETAALRERKAQMAEALDGAVCRADGQLIVPGGLTPEGLTPPPEGTAPPDQASAVPDALLPSRPDRVLTGEESLLALIEARTVMVIAETGGRVSTGSGFSLGGGLIVTNFHVIEAAQNGQILVTGKALAKPMPAEVVKTRGPLFDAGGDFALLKIAEVALPAFTVHVPSASLKLTNVVAAGYPGDVLETDAAFAALKSGDLASVPDLTVTDGIVNTEQQLGPDTHVLMHSAALSSGNSGGPLVDMCGRLVGVNTFVRQGTMQNRGFALTSGDLMAFLDGTAAAPQRDAEPCTPQVVRSGN</sequence>
<accession>A0ABV9KJC1</accession>
<dbReference type="PRINTS" id="PR00834">
    <property type="entry name" value="PROTEASES2C"/>
</dbReference>
<evidence type="ECO:0000256" key="2">
    <source>
        <dbReference type="SAM" id="Phobius"/>
    </source>
</evidence>
<dbReference type="PANTHER" id="PTHR43019:SF23">
    <property type="entry name" value="PROTEASE DO-LIKE 5, CHLOROPLASTIC"/>
    <property type="match status" value="1"/>
</dbReference>
<dbReference type="Pfam" id="PF13365">
    <property type="entry name" value="Trypsin_2"/>
    <property type="match status" value="1"/>
</dbReference>
<reference evidence="4" key="1">
    <citation type="journal article" date="2019" name="Int. J. Syst. Evol. Microbiol.">
        <title>The Global Catalogue of Microorganisms (GCM) 10K type strain sequencing project: providing services to taxonomists for standard genome sequencing and annotation.</title>
        <authorList>
            <consortium name="The Broad Institute Genomics Platform"/>
            <consortium name="The Broad Institute Genome Sequencing Center for Infectious Disease"/>
            <person name="Wu L."/>
            <person name="Ma J."/>
        </authorList>
    </citation>
    <scope>NUCLEOTIDE SEQUENCE [LARGE SCALE GENOMIC DNA]</scope>
    <source>
        <strain evidence="4">CGMCC 4.7283</strain>
    </source>
</reference>
<keyword evidence="4" id="KW-1185">Reference proteome</keyword>
<dbReference type="InterPro" id="IPR043504">
    <property type="entry name" value="Peptidase_S1_PA_chymotrypsin"/>
</dbReference>
<dbReference type="InterPro" id="IPR001940">
    <property type="entry name" value="Peptidase_S1C"/>
</dbReference>
<evidence type="ECO:0000313" key="3">
    <source>
        <dbReference type="EMBL" id="MFC4670063.1"/>
    </source>
</evidence>
<gene>
    <name evidence="3" type="ORF">ACFO5X_15985</name>
</gene>
<dbReference type="PANTHER" id="PTHR43019">
    <property type="entry name" value="SERINE ENDOPROTEASE DEGS"/>
    <property type="match status" value="1"/>
</dbReference>
<feature type="transmembrane region" description="Helical" evidence="2">
    <location>
        <begin position="198"/>
        <end position="218"/>
    </location>
</feature>
<dbReference type="InterPro" id="IPR009003">
    <property type="entry name" value="Peptidase_S1_PA"/>
</dbReference>
<evidence type="ECO:0000256" key="1">
    <source>
        <dbReference type="SAM" id="MobiDB-lite"/>
    </source>
</evidence>
<comment type="caution">
    <text evidence="3">The sequence shown here is derived from an EMBL/GenBank/DDBJ whole genome shotgun (WGS) entry which is preliminary data.</text>
</comment>
<dbReference type="RefSeq" id="WP_380718669.1">
    <property type="nucleotide sequence ID" value="NZ_JBHSGI010000024.1"/>
</dbReference>
<dbReference type="Proteomes" id="UP001595973">
    <property type="component" value="Unassembled WGS sequence"/>
</dbReference>
<feature type="region of interest" description="Disordered" evidence="1">
    <location>
        <begin position="275"/>
        <end position="295"/>
    </location>
</feature>
<protein>
    <submittedName>
        <fullName evidence="3">Trypsin-like peptidase domain-containing protein</fullName>
    </submittedName>
</protein>
<evidence type="ECO:0000313" key="4">
    <source>
        <dbReference type="Proteomes" id="UP001595973"/>
    </source>
</evidence>
<organism evidence="3 4">
    <name type="scientific">Seohaeicola nanhaiensis</name>
    <dbReference type="NCBI Taxonomy" id="1387282"/>
    <lineage>
        <taxon>Bacteria</taxon>
        <taxon>Pseudomonadati</taxon>
        <taxon>Pseudomonadota</taxon>
        <taxon>Alphaproteobacteria</taxon>
        <taxon>Rhodobacterales</taxon>
        <taxon>Roseobacteraceae</taxon>
        <taxon>Seohaeicola</taxon>
    </lineage>
</organism>
<dbReference type="EMBL" id="JBHSGI010000024">
    <property type="protein sequence ID" value="MFC4670063.1"/>
    <property type="molecule type" value="Genomic_DNA"/>
</dbReference>
<keyword evidence="2" id="KW-1133">Transmembrane helix</keyword>
<dbReference type="SUPFAM" id="SSF50494">
    <property type="entry name" value="Trypsin-like serine proteases"/>
    <property type="match status" value="1"/>
</dbReference>
<proteinExistence type="predicted"/>